<keyword evidence="1" id="KW-0472">Membrane</keyword>
<keyword evidence="1" id="KW-1133">Transmembrane helix</keyword>
<name>A0ABN0MNP6_CHLPS</name>
<keyword evidence="1" id="KW-0812">Transmembrane</keyword>
<keyword evidence="3" id="KW-1185">Reference proteome</keyword>
<organism evidence="2 3">
    <name type="scientific">Chlamydia psittaci 99DC5</name>
    <dbReference type="NCBI Taxonomy" id="1112251"/>
    <lineage>
        <taxon>Bacteria</taxon>
        <taxon>Pseudomonadati</taxon>
        <taxon>Chlamydiota</taxon>
        <taxon>Chlamydiia</taxon>
        <taxon>Chlamydiales</taxon>
        <taxon>Chlamydiaceae</taxon>
        <taxon>Chlamydia/Chlamydophila group</taxon>
        <taxon>Chlamydia</taxon>
    </lineage>
</organism>
<protein>
    <submittedName>
        <fullName evidence="2">Inner membrane protein</fullName>
    </submittedName>
</protein>
<reference evidence="2 3" key="1">
    <citation type="submission" date="2013-04" db="EMBL/GenBank/DDBJ databases">
        <title>Genome sequence of Chlamydia psittaci 99DC5.</title>
        <authorList>
            <person name="Huot-Creasy H."/>
            <person name="McCracken C.L."/>
            <person name="Humphries M."/>
            <person name="Sachse K."/>
            <person name="Laroucau K."/>
            <person name="Bavoil P."/>
            <person name="Myers G.S."/>
        </authorList>
    </citation>
    <scope>NUCLEOTIDE SEQUENCE [LARGE SCALE GENOMIC DNA]</scope>
    <source>
        <strain evidence="2 3">99DC5</strain>
    </source>
</reference>
<evidence type="ECO:0000313" key="3">
    <source>
        <dbReference type="Proteomes" id="UP000014627"/>
    </source>
</evidence>
<accession>A0ABN0MNP6</accession>
<proteinExistence type="predicted"/>
<feature type="transmembrane region" description="Helical" evidence="1">
    <location>
        <begin position="12"/>
        <end position="42"/>
    </location>
</feature>
<dbReference type="SUPFAM" id="SSF52949">
    <property type="entry name" value="Macro domain-like"/>
    <property type="match status" value="1"/>
</dbReference>
<sequence length="288" mass="31607">MLVFAYLAILGAIISSLVTGIFPLFSICAFAIPLVIASLFLLRRTSQQKLQQKDVTPLLGTPFLIEINENTKHTKILEQYCEVVNTWNTLPRIFGETTPSLLNKVWKINNSKTVLFATTGTVYSPRVHCCCNLMIVLERNTLLSDLCTLNISDEIPIEMQEGQCISIPWKNSDGSSNKKQLGLPNFLGIIQELDPELYNHHPVIAFALAKATYTNCLNEAIRQGVDMIQIPLISTAPTQLSSNPQVAADWKAAIQTGLVAALINFATSQPDTIMNVVIVSSPGLGLPL</sequence>
<comment type="caution">
    <text evidence="2">The sequence shown here is derived from an EMBL/GenBank/DDBJ whole genome shotgun (WGS) entry which is preliminary data.</text>
</comment>
<dbReference type="Proteomes" id="UP000014627">
    <property type="component" value="Unassembled WGS sequence"/>
</dbReference>
<dbReference type="InterPro" id="IPR043472">
    <property type="entry name" value="Macro_dom-like"/>
</dbReference>
<gene>
    <name evidence="2" type="ORF">CP99DC5_0874</name>
</gene>
<dbReference type="EMBL" id="ATLC01000054">
    <property type="protein sequence ID" value="EPJ27520.1"/>
    <property type="molecule type" value="Genomic_DNA"/>
</dbReference>
<evidence type="ECO:0000256" key="1">
    <source>
        <dbReference type="SAM" id="Phobius"/>
    </source>
</evidence>
<evidence type="ECO:0000313" key="2">
    <source>
        <dbReference type="EMBL" id="EPJ27520.1"/>
    </source>
</evidence>